<sequence length="919" mass="104034">MSMQSSNMVRLFKNVMFLNQLAGGLSGGIEGAVHAMNKLYQEKALPNSNWGLLLVDAKNAFNSVNRIKALWYARFHWPSCSRFLYNTYKAHAELVLRGGVVNLHSREGVTQGDPLAMLLYALSTLPLIEDLKASNVQQCWYADDSSAQGSFTDLKGWWDELAKCGPDYGYFPQGQKSFLVVNQQDHEEAERVFSGTGIRIVTGQRFLGGFIGQESGKQRYLKEKISKWIACLKKLSIVGKEHPQDAHIGLTKSLKFQWQYVQRVVNCSAEDFRPLREEICKTFIPSVVGGIATEEECDMFSLPVDKGGLAWTNPMSCTDFLFGTSQQGSRSKEEELSDLKENLFIEEPQDHSLVSGGTQDCPLMNNEPTVVRDSDLNENDLQQHDSYSDPQYYPNDDEFEPDSEEFSSDTSLYKSCALYRPCLWQLKHVDYMNKNVKNIPYDEIEAEVKKMIPDADPVVIKNKLQKLRTSFRKEMKKVEASERSGKGVDDVDEPVLCANRDFVYKKVQSLRGAFREEFKKVSDSIRSGKRAKDIYTPTLWYYDLMLFTMDQEKPNQSISNIVDEGEEMEDDPPPEAENTGTQNMDESELAEQNSGDALGNTSTDAKHDGAVPLSPVTAGSNPKVARRILFAHPNSEVGDSHLPKKVVVNVPVEISCQTPPPLLIEERSHVEENKREVTGRRIVDFNYIFNQLVATDLNHDRRYSCTLQNMKIIKERRDGLRSTFLIECNVCLASSTIESEPEANETNMDINQIVAASAVSIGVGHRQMEEIMGGFDIPFMTFSKFKKAEDEIGDTLHSVALTSMKEAADEEARLAREMNEVDSNGIQGQLHVTKRASCIFVLYTKVDPFIAHEEIFRDDSFWSQSMEPKLTRFYMDCILPELTDPRHTRSMPIRNPSYIEEAMLQVAGKKRKFNEPLEI</sequence>
<keyword evidence="4" id="KW-1185">Reference proteome</keyword>
<dbReference type="InterPro" id="IPR011604">
    <property type="entry name" value="PDDEXK-like_dom_sf"/>
</dbReference>
<dbReference type="Pfam" id="PF10545">
    <property type="entry name" value="MADF_DNA_bdg"/>
    <property type="match status" value="1"/>
</dbReference>
<evidence type="ECO:0000256" key="1">
    <source>
        <dbReference type="SAM" id="MobiDB-lite"/>
    </source>
</evidence>
<gene>
    <name evidence="3" type="ORF">GE061_013368</name>
</gene>
<dbReference type="PANTHER" id="PTHR21505:SF8">
    <property type="entry name" value="DPT-YFP REPRESSOR BY OVEREXPRESSION, ISOFORM D-RELATED"/>
    <property type="match status" value="1"/>
</dbReference>
<feature type="compositionally biased region" description="Polar residues" evidence="1">
    <location>
        <begin position="587"/>
        <end position="603"/>
    </location>
</feature>
<dbReference type="Gene3D" id="3.90.320.10">
    <property type="match status" value="1"/>
</dbReference>
<dbReference type="OrthoDB" id="6779242at2759"/>
<dbReference type="PANTHER" id="PTHR21505">
    <property type="entry name" value="MADF DOMAIN-CONTAINING PROTEIN-RELATED"/>
    <property type="match status" value="1"/>
</dbReference>
<comment type="caution">
    <text evidence="3">The sequence shown here is derived from an EMBL/GenBank/DDBJ whole genome shotgun (WGS) entry which is preliminary data.</text>
</comment>
<evidence type="ECO:0000313" key="3">
    <source>
        <dbReference type="EMBL" id="KAF6210264.1"/>
    </source>
</evidence>
<dbReference type="AlphaFoldDB" id="A0A8S9XNR7"/>
<proteinExistence type="predicted"/>
<protein>
    <recommendedName>
        <fullName evidence="2">MADF domain-containing protein</fullName>
    </recommendedName>
</protein>
<feature type="compositionally biased region" description="Acidic residues" evidence="1">
    <location>
        <begin position="395"/>
        <end position="405"/>
    </location>
</feature>
<evidence type="ECO:0000259" key="2">
    <source>
        <dbReference type="PROSITE" id="PS51029"/>
    </source>
</evidence>
<feature type="domain" description="MADF" evidence="2">
    <location>
        <begin position="412"/>
        <end position="508"/>
    </location>
</feature>
<dbReference type="EMBL" id="WIXP02000005">
    <property type="protein sequence ID" value="KAF6210264.1"/>
    <property type="molecule type" value="Genomic_DNA"/>
</dbReference>
<organism evidence="3 4">
    <name type="scientific">Apolygus lucorum</name>
    <name type="common">Small green plant bug</name>
    <name type="synonym">Lygocoris lucorum</name>
    <dbReference type="NCBI Taxonomy" id="248454"/>
    <lineage>
        <taxon>Eukaryota</taxon>
        <taxon>Metazoa</taxon>
        <taxon>Ecdysozoa</taxon>
        <taxon>Arthropoda</taxon>
        <taxon>Hexapoda</taxon>
        <taxon>Insecta</taxon>
        <taxon>Pterygota</taxon>
        <taxon>Neoptera</taxon>
        <taxon>Paraneoptera</taxon>
        <taxon>Hemiptera</taxon>
        <taxon>Heteroptera</taxon>
        <taxon>Panheteroptera</taxon>
        <taxon>Cimicomorpha</taxon>
        <taxon>Miridae</taxon>
        <taxon>Mirini</taxon>
        <taxon>Apolygus</taxon>
    </lineage>
</organism>
<name>A0A8S9XNR7_APOLU</name>
<feature type="region of interest" description="Disordered" evidence="1">
    <location>
        <begin position="587"/>
        <end position="619"/>
    </location>
</feature>
<feature type="region of interest" description="Disordered" evidence="1">
    <location>
        <begin position="351"/>
        <end position="405"/>
    </location>
</feature>
<reference evidence="3" key="1">
    <citation type="journal article" date="2021" name="Mol. Ecol. Resour.">
        <title>Apolygus lucorum genome provides insights into omnivorousness and mesophyll feeding.</title>
        <authorList>
            <person name="Liu Y."/>
            <person name="Liu H."/>
            <person name="Wang H."/>
            <person name="Huang T."/>
            <person name="Liu B."/>
            <person name="Yang B."/>
            <person name="Yin L."/>
            <person name="Li B."/>
            <person name="Zhang Y."/>
            <person name="Zhang S."/>
            <person name="Jiang F."/>
            <person name="Zhang X."/>
            <person name="Ren Y."/>
            <person name="Wang B."/>
            <person name="Wang S."/>
            <person name="Lu Y."/>
            <person name="Wu K."/>
            <person name="Fan W."/>
            <person name="Wang G."/>
        </authorList>
    </citation>
    <scope>NUCLEOTIDE SEQUENCE</scope>
    <source>
        <strain evidence="3">12Hb</strain>
    </source>
</reference>
<feature type="compositionally biased region" description="Basic and acidic residues" evidence="1">
    <location>
        <begin position="370"/>
        <end position="387"/>
    </location>
</feature>
<dbReference type="InterPro" id="IPR006578">
    <property type="entry name" value="MADF-dom"/>
</dbReference>
<evidence type="ECO:0000313" key="4">
    <source>
        <dbReference type="Proteomes" id="UP000466442"/>
    </source>
</evidence>
<dbReference type="Pfam" id="PF20700">
    <property type="entry name" value="Mutator"/>
    <property type="match status" value="1"/>
</dbReference>
<dbReference type="Proteomes" id="UP000466442">
    <property type="component" value="Linkage Group LG5"/>
</dbReference>
<dbReference type="PROSITE" id="PS51029">
    <property type="entry name" value="MADF"/>
    <property type="match status" value="1"/>
</dbReference>
<accession>A0A8S9XNR7</accession>
<dbReference type="InterPro" id="IPR049012">
    <property type="entry name" value="Mutator_transp_dom"/>
</dbReference>